<dbReference type="RefSeq" id="WP_014783043.1">
    <property type="nucleotide sequence ID" value="NC_018013.1"/>
</dbReference>
<keyword evidence="1" id="KW-0472">Membrane</keyword>
<feature type="transmembrane region" description="Helical" evidence="1">
    <location>
        <begin position="94"/>
        <end position="112"/>
    </location>
</feature>
<dbReference type="STRING" id="746697.Aeqsu_2334"/>
<feature type="transmembrane region" description="Helical" evidence="1">
    <location>
        <begin position="61"/>
        <end position="82"/>
    </location>
</feature>
<dbReference type="eggNOG" id="ENOG503332Z">
    <property type="taxonomic scope" value="Bacteria"/>
</dbReference>
<feature type="transmembrane region" description="Helical" evidence="1">
    <location>
        <begin position="6"/>
        <end position="25"/>
    </location>
</feature>
<sequence>METILSNLQTIFLALYVIVFILSIFKYPLYKNTPLKLLPIILFLSLFAEFFGKFISETYDVPNIVIFNIYYFFYFTLFFYLFMKAIEEVKFKNYIKIGIGIFWIFYLGDLIFTDIINESFTKSYIAGAGVLIFSITLYYISILQSSLVLVVRNDLLFWISVGLFLFYIGYLPIKIIRSWYYNFNSFFELLQLIQFSLIIIMYLCFLTGFLWMKKRS</sequence>
<protein>
    <recommendedName>
        <fullName evidence="4">YhhN-like protein</fullName>
    </recommendedName>
</protein>
<dbReference type="OrthoDB" id="1435288at2"/>
<keyword evidence="1" id="KW-0812">Transmembrane</keyword>
<organism evidence="2 3">
    <name type="scientific">Aequorivita sublithincola (strain DSM 14238 / LMG 21431 / ACAM 643 / 9-3)</name>
    <dbReference type="NCBI Taxonomy" id="746697"/>
    <lineage>
        <taxon>Bacteria</taxon>
        <taxon>Pseudomonadati</taxon>
        <taxon>Bacteroidota</taxon>
        <taxon>Flavobacteriia</taxon>
        <taxon>Flavobacteriales</taxon>
        <taxon>Flavobacteriaceae</taxon>
        <taxon>Aequorivita</taxon>
    </lineage>
</organism>
<keyword evidence="1" id="KW-1133">Transmembrane helix</keyword>
<feature type="transmembrane region" description="Helical" evidence="1">
    <location>
        <begin position="37"/>
        <end position="55"/>
    </location>
</feature>
<reference evidence="2 3" key="1">
    <citation type="submission" date="2012-06" db="EMBL/GenBank/DDBJ databases">
        <title>The complete genome of Aequorivita sublithincola DSM 14238.</title>
        <authorList>
            <consortium name="US DOE Joint Genome Institute (JGI-PGF)"/>
            <person name="Lucas S."/>
            <person name="Copeland A."/>
            <person name="Lapidus A."/>
            <person name="Goodwin L."/>
            <person name="Pitluck S."/>
            <person name="Peters L."/>
            <person name="Munk A.C.C."/>
            <person name="Kyrpides N."/>
            <person name="Mavromatis K."/>
            <person name="Pagani I."/>
            <person name="Ivanova N."/>
            <person name="Ovchinnikova G."/>
            <person name="Zeytun A."/>
            <person name="Detter J.C."/>
            <person name="Han C."/>
            <person name="Land M."/>
            <person name="Hauser L."/>
            <person name="Markowitz V."/>
            <person name="Cheng J.-F."/>
            <person name="Hugenholtz P."/>
            <person name="Woyke T."/>
            <person name="Wu D."/>
            <person name="Tindall B."/>
            <person name="Faehnrich R."/>
            <person name="Brambilla E."/>
            <person name="Klenk H.-P."/>
            <person name="Eisen J.A."/>
        </authorList>
    </citation>
    <scope>NUCLEOTIDE SEQUENCE [LARGE SCALE GENOMIC DNA]</scope>
    <source>
        <strain evidence="3">DSM 14238 / LMG 21431 / ACAM 643 / 9-3</strain>
    </source>
</reference>
<proteinExistence type="predicted"/>
<feature type="transmembrane region" description="Helical" evidence="1">
    <location>
        <begin position="155"/>
        <end position="173"/>
    </location>
</feature>
<name>I3YXS6_AEQSU</name>
<evidence type="ECO:0000256" key="1">
    <source>
        <dbReference type="SAM" id="Phobius"/>
    </source>
</evidence>
<dbReference type="PATRIC" id="fig|746697.3.peg.2385"/>
<evidence type="ECO:0008006" key="4">
    <source>
        <dbReference type="Google" id="ProtNLM"/>
    </source>
</evidence>
<dbReference type="AlphaFoldDB" id="I3YXS6"/>
<feature type="transmembrane region" description="Helical" evidence="1">
    <location>
        <begin position="193"/>
        <end position="212"/>
    </location>
</feature>
<keyword evidence="3" id="KW-1185">Reference proteome</keyword>
<evidence type="ECO:0000313" key="3">
    <source>
        <dbReference type="Proteomes" id="UP000006049"/>
    </source>
</evidence>
<dbReference type="Proteomes" id="UP000006049">
    <property type="component" value="Chromosome"/>
</dbReference>
<accession>I3YXS6</accession>
<dbReference type="HOGENOM" id="CLU_105763_0_0_10"/>
<gene>
    <name evidence="2" type="ordered locus">Aeqsu_2334</name>
</gene>
<dbReference type="KEGG" id="asl:Aeqsu_2334"/>
<feature type="transmembrane region" description="Helical" evidence="1">
    <location>
        <begin position="124"/>
        <end position="143"/>
    </location>
</feature>
<evidence type="ECO:0000313" key="2">
    <source>
        <dbReference type="EMBL" id="AFL81794.1"/>
    </source>
</evidence>
<dbReference type="EMBL" id="CP003280">
    <property type="protein sequence ID" value="AFL81794.1"/>
    <property type="molecule type" value="Genomic_DNA"/>
</dbReference>